<feature type="domain" description="N-acetyltransferase" evidence="1">
    <location>
        <begin position="121"/>
        <end position="174"/>
    </location>
</feature>
<comment type="caution">
    <text evidence="2">The sequence shown here is derived from an EMBL/GenBank/DDBJ whole genome shotgun (WGS) entry which is preliminary data.</text>
</comment>
<dbReference type="Gene3D" id="3.40.630.30">
    <property type="match status" value="1"/>
</dbReference>
<name>A0A4R7VFW4_9PSEU</name>
<dbReference type="Pfam" id="PF00583">
    <property type="entry name" value="Acetyltransf_1"/>
    <property type="match status" value="1"/>
</dbReference>
<protein>
    <recommendedName>
        <fullName evidence="1">N-acetyltransferase domain-containing protein</fullName>
    </recommendedName>
</protein>
<dbReference type="InterPro" id="IPR016181">
    <property type="entry name" value="Acyl_CoA_acyltransferase"/>
</dbReference>
<dbReference type="EMBL" id="SOCP01000009">
    <property type="protein sequence ID" value="TDV47928.1"/>
    <property type="molecule type" value="Genomic_DNA"/>
</dbReference>
<dbReference type="AlphaFoldDB" id="A0A4R7VFW4"/>
<dbReference type="InterPro" id="IPR000182">
    <property type="entry name" value="GNAT_dom"/>
</dbReference>
<keyword evidence="3" id="KW-1185">Reference proteome</keyword>
<evidence type="ECO:0000313" key="2">
    <source>
        <dbReference type="EMBL" id="TDV47928.1"/>
    </source>
</evidence>
<dbReference type="SUPFAM" id="SSF55729">
    <property type="entry name" value="Acyl-CoA N-acyltransferases (Nat)"/>
    <property type="match status" value="1"/>
</dbReference>
<proteinExistence type="predicted"/>
<dbReference type="Proteomes" id="UP000294927">
    <property type="component" value="Unassembled WGS sequence"/>
</dbReference>
<accession>A0A4R7VFW4</accession>
<sequence>MRDVARGVYGAARPVRPARDERIPLDCLRGHRLAIAGARSSYHHRYALTEITCGVCYALHDPLASWCLVNPARQHTVDGAPRTGLVLVRVPPDTRAGVGQLRLHVDGVALADIDVAVCGPCRRGVIEHVRTDEPHRRRGYGRVLVAAALTLAPPDTYQWSTTEVADDPVARAFWAGIDWPGDLAGPVYCTDMERAAGRLPDW</sequence>
<evidence type="ECO:0000313" key="3">
    <source>
        <dbReference type="Proteomes" id="UP000294927"/>
    </source>
</evidence>
<reference evidence="2 3" key="1">
    <citation type="submission" date="2019-03" db="EMBL/GenBank/DDBJ databases">
        <title>Genomic Encyclopedia of Archaeal and Bacterial Type Strains, Phase II (KMG-II): from individual species to whole genera.</title>
        <authorList>
            <person name="Goeker M."/>
        </authorList>
    </citation>
    <scope>NUCLEOTIDE SEQUENCE [LARGE SCALE GENOMIC DNA]</scope>
    <source>
        <strain evidence="2 3">DSM 45499</strain>
    </source>
</reference>
<gene>
    <name evidence="2" type="ORF">CLV71_109163</name>
</gene>
<dbReference type="GO" id="GO:0016747">
    <property type="term" value="F:acyltransferase activity, transferring groups other than amino-acyl groups"/>
    <property type="evidence" value="ECO:0007669"/>
    <property type="project" value="InterPro"/>
</dbReference>
<evidence type="ECO:0000259" key="1">
    <source>
        <dbReference type="Pfam" id="PF00583"/>
    </source>
</evidence>
<organism evidence="2 3">
    <name type="scientific">Actinophytocola oryzae</name>
    <dbReference type="NCBI Taxonomy" id="502181"/>
    <lineage>
        <taxon>Bacteria</taxon>
        <taxon>Bacillati</taxon>
        <taxon>Actinomycetota</taxon>
        <taxon>Actinomycetes</taxon>
        <taxon>Pseudonocardiales</taxon>
        <taxon>Pseudonocardiaceae</taxon>
    </lineage>
</organism>